<protein>
    <submittedName>
        <fullName evidence="2">Uncharacterized protein</fullName>
    </submittedName>
</protein>
<feature type="non-terminal residue" evidence="2">
    <location>
        <position position="282"/>
    </location>
</feature>
<dbReference type="Gene3D" id="3.40.50.300">
    <property type="entry name" value="P-loop containing nucleotide triphosphate hydrolases"/>
    <property type="match status" value="1"/>
</dbReference>
<keyword evidence="1" id="KW-0175">Coiled coil</keyword>
<dbReference type="AlphaFoldDB" id="X1SWU2"/>
<feature type="coiled-coil region" evidence="1">
    <location>
        <begin position="14"/>
        <end position="66"/>
    </location>
</feature>
<comment type="caution">
    <text evidence="2">The sequence shown here is derived from an EMBL/GenBank/DDBJ whole genome shotgun (WGS) entry which is preliminary data.</text>
</comment>
<dbReference type="InterPro" id="IPR027417">
    <property type="entry name" value="P-loop_NTPase"/>
</dbReference>
<sequence length="282" mass="32590">TPNAIKLNTTDVDLEKLVNKREKEEVEARSVLDKARAERDKVDKELNDKKEKLAEIRAEQKHFSRELDGARIQERGNIRQYGSVEIQEEKLGRVYANFTKRKEDHEKINQRYEELEKGPINRIKRLEQQIKNQNQVIQDQRTSIDRLTGGVETASLEGSYSELAGIESRIEILSKRLEKERMRSESYKLLKDELEQQYHLALSAVVGPIQKDVKRSLSYVTGFLHEDVELNEYLFPIRLGERGLEDISLEFNDSSSGLKELLALCVRLAVAVHLSSKGEFRP</sequence>
<evidence type="ECO:0000256" key="1">
    <source>
        <dbReference type="SAM" id="Coils"/>
    </source>
</evidence>
<dbReference type="EMBL" id="BARW01016982">
    <property type="protein sequence ID" value="GAI97428.1"/>
    <property type="molecule type" value="Genomic_DNA"/>
</dbReference>
<gene>
    <name evidence="2" type="ORF">S12H4_29438</name>
</gene>
<feature type="non-terminal residue" evidence="2">
    <location>
        <position position="1"/>
    </location>
</feature>
<proteinExistence type="predicted"/>
<evidence type="ECO:0000313" key="2">
    <source>
        <dbReference type="EMBL" id="GAI97428.1"/>
    </source>
</evidence>
<feature type="coiled-coil region" evidence="1">
    <location>
        <begin position="95"/>
        <end position="197"/>
    </location>
</feature>
<reference evidence="2" key="1">
    <citation type="journal article" date="2014" name="Front. Microbiol.">
        <title>High frequency of phylogenetically diverse reductive dehalogenase-homologous genes in deep subseafloor sedimentary metagenomes.</title>
        <authorList>
            <person name="Kawai M."/>
            <person name="Futagami T."/>
            <person name="Toyoda A."/>
            <person name="Takaki Y."/>
            <person name="Nishi S."/>
            <person name="Hori S."/>
            <person name="Arai W."/>
            <person name="Tsubouchi T."/>
            <person name="Morono Y."/>
            <person name="Uchiyama I."/>
            <person name="Ito T."/>
            <person name="Fujiyama A."/>
            <person name="Inagaki F."/>
            <person name="Takami H."/>
        </authorList>
    </citation>
    <scope>NUCLEOTIDE SEQUENCE</scope>
    <source>
        <strain evidence="2">Expedition CK06-06</strain>
    </source>
</reference>
<name>X1SWU2_9ZZZZ</name>
<accession>X1SWU2</accession>
<organism evidence="2">
    <name type="scientific">marine sediment metagenome</name>
    <dbReference type="NCBI Taxonomy" id="412755"/>
    <lineage>
        <taxon>unclassified sequences</taxon>
        <taxon>metagenomes</taxon>
        <taxon>ecological metagenomes</taxon>
    </lineage>
</organism>